<organism evidence="2 6">
    <name type="scientific">Rotaria sordida</name>
    <dbReference type="NCBI Taxonomy" id="392033"/>
    <lineage>
        <taxon>Eukaryota</taxon>
        <taxon>Metazoa</taxon>
        <taxon>Spiralia</taxon>
        <taxon>Gnathifera</taxon>
        <taxon>Rotifera</taxon>
        <taxon>Eurotatoria</taxon>
        <taxon>Bdelloidea</taxon>
        <taxon>Philodinida</taxon>
        <taxon>Philodinidae</taxon>
        <taxon>Rotaria</taxon>
    </lineage>
</organism>
<protein>
    <submittedName>
        <fullName evidence="2">Uncharacterized protein</fullName>
    </submittedName>
</protein>
<keyword evidence="7" id="KW-1185">Reference proteome</keyword>
<evidence type="ECO:0000313" key="7">
    <source>
        <dbReference type="Proteomes" id="UP000663870"/>
    </source>
</evidence>
<evidence type="ECO:0000313" key="4">
    <source>
        <dbReference type="EMBL" id="CAF1085570.1"/>
    </source>
</evidence>
<sequence length="70" mass="7922">MSENINSSIENREQDAAKAAAEENTAEIRKEYGISDDDYPIQLKQINSTATKSDDKTKKEPPQMNIQLQH</sequence>
<dbReference type="EMBL" id="CAJOBD010005733">
    <property type="protein sequence ID" value="CAF4040853.1"/>
    <property type="molecule type" value="Genomic_DNA"/>
</dbReference>
<evidence type="ECO:0000313" key="3">
    <source>
        <dbReference type="EMBL" id="CAF0940543.1"/>
    </source>
</evidence>
<evidence type="ECO:0000313" key="2">
    <source>
        <dbReference type="EMBL" id="CAF0903017.1"/>
    </source>
</evidence>
<feature type="region of interest" description="Disordered" evidence="1">
    <location>
        <begin position="47"/>
        <end position="70"/>
    </location>
</feature>
<comment type="caution">
    <text evidence="2">The sequence shown here is derived from an EMBL/GenBank/DDBJ whole genome shotgun (WGS) entry which is preliminary data.</text>
</comment>
<dbReference type="EMBL" id="CAJNOH010000143">
    <property type="protein sequence ID" value="CAF0903017.1"/>
    <property type="molecule type" value="Genomic_DNA"/>
</dbReference>
<evidence type="ECO:0000256" key="1">
    <source>
        <dbReference type="SAM" id="MobiDB-lite"/>
    </source>
</evidence>
<evidence type="ECO:0000313" key="6">
    <source>
        <dbReference type="Proteomes" id="UP000663854"/>
    </source>
</evidence>
<proteinExistence type="predicted"/>
<dbReference type="EMBL" id="CAJNOL010000218">
    <property type="protein sequence ID" value="CAF0940543.1"/>
    <property type="molecule type" value="Genomic_DNA"/>
</dbReference>
<dbReference type="Proteomes" id="UP000663870">
    <property type="component" value="Unassembled WGS sequence"/>
</dbReference>
<reference evidence="2" key="1">
    <citation type="submission" date="2021-02" db="EMBL/GenBank/DDBJ databases">
        <authorList>
            <person name="Nowell W R."/>
        </authorList>
    </citation>
    <scope>NUCLEOTIDE SEQUENCE</scope>
</reference>
<dbReference type="EMBL" id="CAJNOT010000810">
    <property type="protein sequence ID" value="CAF1085570.1"/>
    <property type="molecule type" value="Genomic_DNA"/>
</dbReference>
<dbReference type="Proteomes" id="UP000663854">
    <property type="component" value="Unassembled WGS sequence"/>
</dbReference>
<accession>A0A813ZQT2</accession>
<dbReference type="Proteomes" id="UP000663864">
    <property type="component" value="Unassembled WGS sequence"/>
</dbReference>
<dbReference type="AlphaFoldDB" id="A0A813ZQT2"/>
<dbReference type="Proteomes" id="UP000663836">
    <property type="component" value="Unassembled WGS sequence"/>
</dbReference>
<feature type="compositionally biased region" description="Basic and acidic residues" evidence="1">
    <location>
        <begin position="52"/>
        <end position="61"/>
    </location>
</feature>
<gene>
    <name evidence="5" type="ORF">JBS370_LOCUS28489</name>
    <name evidence="3" type="ORF">JXQ802_LOCUS11132</name>
    <name evidence="2" type="ORF">PYM288_LOCUS9620</name>
    <name evidence="4" type="ORF">ZHD862_LOCUS16812</name>
</gene>
<name>A0A813ZQT2_9BILA</name>
<feature type="region of interest" description="Disordered" evidence="1">
    <location>
        <begin position="1"/>
        <end position="24"/>
    </location>
</feature>
<evidence type="ECO:0000313" key="5">
    <source>
        <dbReference type="EMBL" id="CAF4040853.1"/>
    </source>
</evidence>